<dbReference type="RefSeq" id="WP_187733071.1">
    <property type="nucleotide sequence ID" value="NZ_BMFN01000002.1"/>
</dbReference>
<reference evidence="2 3" key="1">
    <citation type="submission" date="2020-08" db="EMBL/GenBank/DDBJ databases">
        <title>Genome sequence of Hymenobacter qilianensis JCM 19763T.</title>
        <authorList>
            <person name="Hyun D.-W."/>
            <person name="Bae J.-W."/>
        </authorList>
    </citation>
    <scope>NUCLEOTIDE SEQUENCE [LARGE SCALE GENOMIC DNA]</scope>
    <source>
        <strain evidence="2 3">JCM 19763</strain>
    </source>
</reference>
<keyword evidence="1" id="KW-0812">Transmembrane</keyword>
<name>A0A7H0GX17_9BACT</name>
<dbReference type="Proteomes" id="UP000516093">
    <property type="component" value="Chromosome"/>
</dbReference>
<evidence type="ECO:0000256" key="1">
    <source>
        <dbReference type="SAM" id="Phobius"/>
    </source>
</evidence>
<protein>
    <submittedName>
        <fullName evidence="2">Uncharacterized protein</fullName>
    </submittedName>
</protein>
<organism evidence="2 3">
    <name type="scientific">Hymenobacter qilianensis</name>
    <dbReference type="NCBI Taxonomy" id="1385715"/>
    <lineage>
        <taxon>Bacteria</taxon>
        <taxon>Pseudomonadati</taxon>
        <taxon>Bacteroidota</taxon>
        <taxon>Cytophagia</taxon>
        <taxon>Cytophagales</taxon>
        <taxon>Hymenobacteraceae</taxon>
        <taxon>Hymenobacter</taxon>
    </lineage>
</organism>
<dbReference type="EMBL" id="CP060784">
    <property type="protein sequence ID" value="QNP52833.1"/>
    <property type="molecule type" value="Genomic_DNA"/>
</dbReference>
<evidence type="ECO:0000313" key="3">
    <source>
        <dbReference type="Proteomes" id="UP000516093"/>
    </source>
</evidence>
<keyword evidence="1" id="KW-0472">Membrane</keyword>
<gene>
    <name evidence="2" type="ORF">H9L05_03665</name>
</gene>
<keyword evidence="3" id="KW-1185">Reference proteome</keyword>
<dbReference type="AlphaFoldDB" id="A0A7H0GX17"/>
<dbReference type="KEGG" id="hqi:H9L05_03665"/>
<feature type="transmembrane region" description="Helical" evidence="1">
    <location>
        <begin position="46"/>
        <end position="64"/>
    </location>
</feature>
<proteinExistence type="predicted"/>
<keyword evidence="1" id="KW-1133">Transmembrane helix</keyword>
<sequence length="77" mass="8507">MKNLFVGLLTWSLWLVSPAAWACRVCRPRVQATIHTPEYTGNLLLLLLPIGVLLVGGVGLYFAADIKRYFLSPPTHG</sequence>
<evidence type="ECO:0000313" key="2">
    <source>
        <dbReference type="EMBL" id="QNP52833.1"/>
    </source>
</evidence>
<accession>A0A7H0GX17</accession>